<accession>A0ABD1EHP9</accession>
<dbReference type="SMART" id="SM00320">
    <property type="entry name" value="WD40"/>
    <property type="match status" value="5"/>
</dbReference>
<evidence type="ECO:0000313" key="4">
    <source>
        <dbReference type="Proteomes" id="UP001566132"/>
    </source>
</evidence>
<keyword evidence="2" id="KW-0175">Coiled coil</keyword>
<name>A0ABD1EHP9_HYPHA</name>
<dbReference type="InterPro" id="IPR001680">
    <property type="entry name" value="WD40_rpt"/>
</dbReference>
<dbReference type="InterPro" id="IPR036322">
    <property type="entry name" value="WD40_repeat_dom_sf"/>
</dbReference>
<evidence type="ECO:0008006" key="5">
    <source>
        <dbReference type="Google" id="ProtNLM"/>
    </source>
</evidence>
<proteinExistence type="predicted"/>
<keyword evidence="4" id="KW-1185">Reference proteome</keyword>
<evidence type="ECO:0000256" key="1">
    <source>
        <dbReference type="PROSITE-ProRule" id="PRU00221"/>
    </source>
</evidence>
<dbReference type="PANTHER" id="PTHR32215">
    <property type="entry name" value="CILIA- AND FLAGELLA-ASSOCIATED PROTEIN 57"/>
    <property type="match status" value="1"/>
</dbReference>
<dbReference type="InterPro" id="IPR015943">
    <property type="entry name" value="WD40/YVTN_repeat-like_dom_sf"/>
</dbReference>
<dbReference type="PANTHER" id="PTHR32215:SF0">
    <property type="entry name" value="CILIA- AND FLAGELLA-ASSOCIATED PROTEIN 57"/>
    <property type="match status" value="1"/>
</dbReference>
<dbReference type="AlphaFoldDB" id="A0ABD1EHP9"/>
<dbReference type="PROSITE" id="PS50082">
    <property type="entry name" value="WD_REPEATS_2"/>
    <property type="match status" value="3"/>
</dbReference>
<feature type="repeat" description="WD" evidence="1">
    <location>
        <begin position="408"/>
        <end position="430"/>
    </location>
</feature>
<evidence type="ECO:0000313" key="3">
    <source>
        <dbReference type="EMBL" id="KAL1494188.1"/>
    </source>
</evidence>
<dbReference type="PROSITE" id="PS50294">
    <property type="entry name" value="WD_REPEATS_REGION"/>
    <property type="match status" value="1"/>
</dbReference>
<protein>
    <recommendedName>
        <fullName evidence="5">Cilia- and flagella-associated protein 57</fullName>
    </recommendedName>
</protein>
<dbReference type="Gene3D" id="2.130.10.10">
    <property type="entry name" value="YVTN repeat-like/Quinoprotein amine dehydrogenase"/>
    <property type="match status" value="2"/>
</dbReference>
<sequence length="1248" mass="143958">MSLSLPVLQPRLISGLETAVYGNINFLNDDEVVYPVGSVVCVQNFHLKKQKYIKLSDKGKNLTHVAVSPDKKLIAVVEITKKYPIVTLWCTETYRKKRTLSLPTDKDIITRRYVAVDFTFNSKNIIVVTGEPDWSLYSFKCDKGRLESFARANNLNNTGTVIQVACNPSDAHQLIVIGESVLRCLGCTEFTWRQFGYNKIETVNYTSCCWISQDRLLVGNSKGKILLLETGELRAVFTVMDLPIINMKLKDESEQGSQTNMKSLSLESADFIEDEGENYEIRSIHSFDRGFCFGFMNGRIHLYERESPHKFRKRTLFRIPDKSIYREYDETLKEIKTVVNCIKINPAQDTIIVTCNETQIYQASLWVQSEASSSAPSVNEVILQEYGYPLHIGPIGSMSVCKWRPICLTAGSEDRSLKIWNYETNEIELVQGFEDDIHSVALHPTGLYCVIGFSDKLRFMTILIDDIVITKEFGIRTCKLSSFSSMGHFFASTNGNIIQVYSSIFFDLMYTLKGHNGKISCMSWSKDDRLLATCGSEGAVYVWDVCEATRLSETIIKSNVFTGVMITQNGKETFAIGSDGHLRELVNSNIHRDMVLVKTGLNAIVLSRLDTMLFVGDDEGIVYSVKIPLLEKPEYLEFIIHKRSIQQMCISYDDRFIMTGGVDGTLCFWKLENIEDIAIQLDSNIAVNSEVLISKSILEDKLNDIKHLQVRLKELETEHSYQMRQNDALHSLKMKDIHSEYCHAIEELKIKIGQLESEHIQEINNINNQIVQMKVDHELFIQKLEATYNEKLIIEYKKYMRFDEKMKIMLHEQAQQYEELKKDKADSELSITNNYSEIVKEKDVIIEELKENIETLVKEHELIKEQIEDDCDREIYELKTAYEKGVKEEQDLNVRLRGEAAVLKKKLLACQKEGDDCKHELYVLENNHVKLKTLINNLEKEIIDIKREIVERDSTIEEKEKRIFQLKRKNQELEKFKFILDFKIKELKSQIEPRERTIQEQTIQINEMVRELENLQKVILNLDTQLAEGRQKLAASANEVRKEMERNHTMKKALQAIRMDIHHASGFIHNVSMLQKVVKEMYHKYNADKEFEVSQAEDSDAKNEFLRQRDFLERTVSKLHTQATKNTSTLSYDKVRLVVENATLLVETNQLRKNFQSEINQNKKLSSIIGMSSVTPKDAQRKVNLAVSTNEEIHNVYRETINKNKKAIEALVEENDRLLSKITEFVEMDNHKTDLSDSYSSDPEHTAQ</sequence>
<dbReference type="InterPro" id="IPR006141">
    <property type="entry name" value="Intein_N"/>
</dbReference>
<dbReference type="InterPro" id="IPR052993">
    <property type="entry name" value="CFA-57"/>
</dbReference>
<evidence type="ECO:0000256" key="2">
    <source>
        <dbReference type="SAM" id="Coils"/>
    </source>
</evidence>
<reference evidence="3 4" key="1">
    <citation type="submission" date="2024-05" db="EMBL/GenBank/DDBJ databases">
        <title>Genetic variation in Jamaican populations of the coffee berry borer (Hypothenemus hampei).</title>
        <authorList>
            <person name="Errbii M."/>
            <person name="Myrie A."/>
        </authorList>
    </citation>
    <scope>NUCLEOTIDE SEQUENCE [LARGE SCALE GENOMIC DNA]</scope>
    <source>
        <strain evidence="3">JA-Hopewell-2020-01-JO</strain>
        <tissue evidence="3">Whole body</tissue>
    </source>
</reference>
<organism evidence="3 4">
    <name type="scientific">Hypothenemus hampei</name>
    <name type="common">Coffee berry borer</name>
    <dbReference type="NCBI Taxonomy" id="57062"/>
    <lineage>
        <taxon>Eukaryota</taxon>
        <taxon>Metazoa</taxon>
        <taxon>Ecdysozoa</taxon>
        <taxon>Arthropoda</taxon>
        <taxon>Hexapoda</taxon>
        <taxon>Insecta</taxon>
        <taxon>Pterygota</taxon>
        <taxon>Neoptera</taxon>
        <taxon>Endopterygota</taxon>
        <taxon>Coleoptera</taxon>
        <taxon>Polyphaga</taxon>
        <taxon>Cucujiformia</taxon>
        <taxon>Curculionidae</taxon>
        <taxon>Scolytinae</taxon>
        <taxon>Hypothenemus</taxon>
    </lineage>
</organism>
<dbReference type="SUPFAM" id="SSF50978">
    <property type="entry name" value="WD40 repeat-like"/>
    <property type="match status" value="2"/>
</dbReference>
<dbReference type="EMBL" id="JBDJPC010000007">
    <property type="protein sequence ID" value="KAL1494188.1"/>
    <property type="molecule type" value="Genomic_DNA"/>
</dbReference>
<dbReference type="PROSITE" id="PS50817">
    <property type="entry name" value="INTEIN_N_TER"/>
    <property type="match status" value="1"/>
</dbReference>
<gene>
    <name evidence="3" type="ORF">ABEB36_009827</name>
</gene>
<feature type="repeat" description="WD" evidence="1">
    <location>
        <begin position="638"/>
        <end position="679"/>
    </location>
</feature>
<dbReference type="Pfam" id="PF00400">
    <property type="entry name" value="WD40"/>
    <property type="match status" value="2"/>
</dbReference>
<feature type="coiled-coil region" evidence="2">
    <location>
        <begin position="810"/>
        <end position="1032"/>
    </location>
</feature>
<feature type="repeat" description="WD" evidence="1">
    <location>
        <begin position="512"/>
        <end position="553"/>
    </location>
</feature>
<keyword evidence="1" id="KW-0853">WD repeat</keyword>
<dbReference type="Proteomes" id="UP001566132">
    <property type="component" value="Unassembled WGS sequence"/>
</dbReference>
<comment type="caution">
    <text evidence="3">The sequence shown here is derived from an EMBL/GenBank/DDBJ whole genome shotgun (WGS) entry which is preliminary data.</text>
</comment>
<dbReference type="Gene3D" id="1.10.287.1490">
    <property type="match status" value="1"/>
</dbReference>